<reference evidence="2 3" key="1">
    <citation type="journal article" date="2020" name="bioRxiv">
        <title>Sequence and annotation of 42 cannabis genomes reveals extensive copy number variation in cannabinoid synthesis and pathogen resistance genes.</title>
        <authorList>
            <person name="Mckernan K.J."/>
            <person name="Helbert Y."/>
            <person name="Kane L.T."/>
            <person name="Ebling H."/>
            <person name="Zhang L."/>
            <person name="Liu B."/>
            <person name="Eaton Z."/>
            <person name="Mclaughlin S."/>
            <person name="Kingan S."/>
            <person name="Baybayan P."/>
            <person name="Concepcion G."/>
            <person name="Jordan M."/>
            <person name="Riva A."/>
            <person name="Barbazuk W."/>
            <person name="Harkins T."/>
        </authorList>
    </citation>
    <scope>NUCLEOTIDE SEQUENCE [LARGE SCALE GENOMIC DNA]</scope>
    <source>
        <strain evidence="3">cv. Jamaican Lion 4</strain>
        <tissue evidence="2">Leaf</tissue>
    </source>
</reference>
<organism evidence="2 3">
    <name type="scientific">Cannabis sativa</name>
    <name type="common">Hemp</name>
    <name type="synonym">Marijuana</name>
    <dbReference type="NCBI Taxonomy" id="3483"/>
    <lineage>
        <taxon>Eukaryota</taxon>
        <taxon>Viridiplantae</taxon>
        <taxon>Streptophyta</taxon>
        <taxon>Embryophyta</taxon>
        <taxon>Tracheophyta</taxon>
        <taxon>Spermatophyta</taxon>
        <taxon>Magnoliopsida</taxon>
        <taxon>eudicotyledons</taxon>
        <taxon>Gunneridae</taxon>
        <taxon>Pentapetalae</taxon>
        <taxon>rosids</taxon>
        <taxon>fabids</taxon>
        <taxon>Rosales</taxon>
        <taxon>Cannabaceae</taxon>
        <taxon>Cannabis</taxon>
    </lineage>
</organism>
<name>A0A7J6EB73_CANSA</name>
<sequence length="300" mass="33228">MVVGWFTFVSAMHMTAFCISYIIPPVESINADKNISVIRPLKILSIPQCQKRIPILGTEEFQSERSWVPATPEKSPVLGRSIAFSDIQQGRQQVPLNSLELASNTGRCASNKDCLTQIFNPNSQVSQTMGYFRYSDEHSTEDNLMANGRAGSLQLSLPDAFVDFNNVSFMQLLQHGEAEVPSSNTTLLRFAEMAAETPSMPQPPHEMINIQQDCGSGGFNPGARFIDGMEVNQIGHSHWQFGKSSNPLNYGSSLPQTLGCMHPFQNVSFPCFDYEGKSLLVRMKNMLPVQLSPVIMGFLV</sequence>
<evidence type="ECO:0000256" key="1">
    <source>
        <dbReference type="SAM" id="SignalP"/>
    </source>
</evidence>
<keyword evidence="1" id="KW-0732">Signal</keyword>
<dbReference type="EMBL" id="JAATIQ010000445">
    <property type="protein sequence ID" value="KAF4355693.1"/>
    <property type="molecule type" value="Genomic_DNA"/>
</dbReference>
<feature type="chain" id="PRO_5029743523" evidence="1">
    <location>
        <begin position="29"/>
        <end position="300"/>
    </location>
</feature>
<accession>A0A7J6EB73</accession>
<dbReference type="AlphaFoldDB" id="A0A7J6EB73"/>
<protein>
    <submittedName>
        <fullName evidence="2">Uncharacterized protein</fullName>
    </submittedName>
</protein>
<comment type="caution">
    <text evidence="2">The sequence shown here is derived from an EMBL/GenBank/DDBJ whole genome shotgun (WGS) entry which is preliminary data.</text>
</comment>
<proteinExistence type="predicted"/>
<gene>
    <name evidence="2" type="ORF">G4B88_019929</name>
</gene>
<evidence type="ECO:0000313" key="2">
    <source>
        <dbReference type="EMBL" id="KAF4355693.1"/>
    </source>
</evidence>
<keyword evidence="3" id="KW-1185">Reference proteome</keyword>
<evidence type="ECO:0000313" key="3">
    <source>
        <dbReference type="Proteomes" id="UP000583929"/>
    </source>
</evidence>
<feature type="signal peptide" evidence="1">
    <location>
        <begin position="1"/>
        <end position="28"/>
    </location>
</feature>
<dbReference type="Proteomes" id="UP000583929">
    <property type="component" value="Unassembled WGS sequence"/>
</dbReference>